<reference evidence="3" key="1">
    <citation type="journal article" date="2019" name="Int. J. Syst. Evol. Microbiol.">
        <title>The Global Catalogue of Microorganisms (GCM) 10K type strain sequencing project: providing services to taxonomists for standard genome sequencing and annotation.</title>
        <authorList>
            <consortium name="The Broad Institute Genomics Platform"/>
            <consortium name="The Broad Institute Genome Sequencing Center for Infectious Disease"/>
            <person name="Wu L."/>
            <person name="Ma J."/>
        </authorList>
    </citation>
    <scope>NUCLEOTIDE SEQUENCE [LARGE SCALE GENOMIC DNA]</scope>
    <source>
        <strain evidence="3">JCM 32304</strain>
    </source>
</reference>
<dbReference type="PANTHER" id="PTHR43236">
    <property type="entry name" value="ANTITOXIN HIGA1"/>
    <property type="match status" value="1"/>
</dbReference>
<protein>
    <submittedName>
        <fullName evidence="2">Transcriptional regulator</fullName>
    </submittedName>
</protein>
<gene>
    <name evidence="2" type="ORF">GCM10009409_37110</name>
</gene>
<organism evidence="2 3">
    <name type="scientific">Shewanella saliphila</name>
    <dbReference type="NCBI Taxonomy" id="2282698"/>
    <lineage>
        <taxon>Bacteria</taxon>
        <taxon>Pseudomonadati</taxon>
        <taxon>Pseudomonadota</taxon>
        <taxon>Gammaproteobacteria</taxon>
        <taxon>Alteromonadales</taxon>
        <taxon>Shewanellaceae</taxon>
        <taxon>Shewanella</taxon>
    </lineage>
</organism>
<dbReference type="EMBL" id="BMQV01000062">
    <property type="protein sequence ID" value="GGP68805.1"/>
    <property type="molecule type" value="Genomic_DNA"/>
</dbReference>
<evidence type="ECO:0000313" key="3">
    <source>
        <dbReference type="Proteomes" id="UP000654367"/>
    </source>
</evidence>
<feature type="domain" description="IrrE N-terminal-like" evidence="1">
    <location>
        <begin position="121"/>
        <end position="231"/>
    </location>
</feature>
<dbReference type="Pfam" id="PF06114">
    <property type="entry name" value="Peptidase_M78"/>
    <property type="match status" value="1"/>
</dbReference>
<dbReference type="InterPro" id="IPR052345">
    <property type="entry name" value="Rad_response_metalloprotease"/>
</dbReference>
<accession>A0ABQ2QAF0</accession>
<evidence type="ECO:0000259" key="1">
    <source>
        <dbReference type="Pfam" id="PF06114"/>
    </source>
</evidence>
<name>A0ABQ2QAF0_9GAMM</name>
<comment type="caution">
    <text evidence="2">The sequence shown here is derived from an EMBL/GenBank/DDBJ whole genome shotgun (WGS) entry which is preliminary data.</text>
</comment>
<dbReference type="InterPro" id="IPR010359">
    <property type="entry name" value="IrrE_HExxH"/>
</dbReference>
<evidence type="ECO:0000313" key="2">
    <source>
        <dbReference type="EMBL" id="GGP68805.1"/>
    </source>
</evidence>
<sequence length="331" mass="37076">MVSEYEKERCTSQPKDATIDAFSKALNYPAEFFFSDDVDEVENNAISFRSLKSMKASQQHAAVGAGAIGVMLNSYFSDRFNPVDINIPNLTGSDPELAASIIRTEWNLGSQSVGDMINLLEKHGVRVFSLDENTLSVDAFSFWKDGTPYVFLNTKKSGERSRFDAAHELGHLILHRDEIPQGKEIEREADRFAAFLLMPRDTVLPYSGKFLTIDNILKLKKNWKVSAMALIFHMKNLGVITEWQYRTLIIDASKLGLRTNEIDGIPRETSKLIKQLLAALQARGVSVRTISNELNLPIDEVTGLLFMLGVVSNPKKAKEHVLRTKPSLTLV</sequence>
<dbReference type="Proteomes" id="UP000654367">
    <property type="component" value="Unassembled WGS sequence"/>
</dbReference>
<keyword evidence="3" id="KW-1185">Reference proteome</keyword>
<proteinExistence type="predicted"/>
<dbReference type="Gene3D" id="1.10.10.2910">
    <property type="match status" value="1"/>
</dbReference>
<dbReference type="PANTHER" id="PTHR43236:SF1">
    <property type="entry name" value="BLL7220 PROTEIN"/>
    <property type="match status" value="1"/>
</dbReference>